<dbReference type="Gene3D" id="3.30.300.30">
    <property type="match status" value="1"/>
</dbReference>
<dbReference type="PRINTS" id="PR01009">
    <property type="entry name" value="FLGMRINGFLIF"/>
</dbReference>
<sequence>MQQVRTVGAGFDLGGLGGGLARLGPAKLAGLAAVALAALLAIVLVARSAGTPTGLLYAGLEPAEAGRISARLEELKIPVEARGDGTILVPMDQVARLRMQLAAEGLPRQGGAGYELLDQTSPMQMTSFMQRVQRLRALEGELARTIVTMQGVRAARVHIVLPERESFSRDAPPPTASVTVTTSAGQRLGAAQAAAIRLLVAGAVPRLRQEDVSVMDGNGVVLAADGGMGAAAGRLGEIRVAQEHALQKAVLDLLEPLVGRGKVRAVASVEVEGARTVARAETFDPLGQVERGRQLQTEQENSEDGRGQAPVTVGQNLPNQQVNQNATRSVSAVQRNNETVNFEISSKVEETVREPGAVKRVSVAVVVDGITDAEGNVQPRPPAELERLAALVRSAVGYNQQRGDTVTVDTLRFLPDEGLGTLASAEGNVVLGLSGLQWAVVGGVLVVGAGAGLILFRRRQQRLAAEAAAAAA</sequence>
<dbReference type="InterPro" id="IPR045851">
    <property type="entry name" value="AMP-bd_C_sf"/>
</dbReference>
<keyword evidence="13" id="KW-0282">Flagellum</keyword>
<reference evidence="13 14" key="1">
    <citation type="submission" date="2010-04" db="EMBL/GenBank/DDBJ databases">
        <authorList>
            <person name="Qin X."/>
            <person name="Bachman B."/>
            <person name="Battles P."/>
            <person name="Bell A."/>
            <person name="Bess C."/>
            <person name="Bickham C."/>
            <person name="Chaboub L."/>
            <person name="Chen D."/>
            <person name="Coyle M."/>
            <person name="Deiros D.R."/>
            <person name="Dinh H."/>
            <person name="Forbes L."/>
            <person name="Fowler G."/>
            <person name="Francisco L."/>
            <person name="Fu Q."/>
            <person name="Gubbala S."/>
            <person name="Hale W."/>
            <person name="Han Y."/>
            <person name="Hemphill L."/>
            <person name="Highlander S.K."/>
            <person name="Hirani K."/>
            <person name="Hogues M."/>
            <person name="Jackson L."/>
            <person name="Jakkamsetti A."/>
            <person name="Javaid M."/>
            <person name="Jiang H."/>
            <person name="Korchina V."/>
            <person name="Kovar C."/>
            <person name="Lara F."/>
            <person name="Lee S."/>
            <person name="Mata R."/>
            <person name="Mathew T."/>
            <person name="Moen C."/>
            <person name="Morales K."/>
            <person name="Munidasa M."/>
            <person name="Nazareth L."/>
            <person name="Ngo R."/>
            <person name="Nguyen L."/>
            <person name="Okwuonu G."/>
            <person name="Ongeri F."/>
            <person name="Patil S."/>
            <person name="Petrosino J."/>
            <person name="Pham C."/>
            <person name="Pham P."/>
            <person name="Pu L.-L."/>
            <person name="Puazo M."/>
            <person name="Raj R."/>
            <person name="Reid J."/>
            <person name="Rouhana J."/>
            <person name="Saada N."/>
            <person name="Shang Y."/>
            <person name="Simmons D."/>
            <person name="Thornton R."/>
            <person name="Warren J."/>
            <person name="Weissenberger G."/>
            <person name="Zhang J."/>
            <person name="Zhang L."/>
            <person name="Zhou C."/>
            <person name="Zhu D."/>
            <person name="Muzny D."/>
            <person name="Worley K."/>
            <person name="Gibbs R."/>
        </authorList>
    </citation>
    <scope>NUCLEOTIDE SEQUENCE [LARGE SCALE GENOMIC DNA]</scope>
    <source>
        <strain evidence="13 14">ATCC 49957</strain>
    </source>
</reference>
<evidence type="ECO:0000256" key="7">
    <source>
        <dbReference type="ARBA" id="ARBA00023136"/>
    </source>
</evidence>
<dbReference type="GO" id="GO:0071973">
    <property type="term" value="P:bacterial-type flagellum-dependent cell motility"/>
    <property type="evidence" value="ECO:0007669"/>
    <property type="project" value="InterPro"/>
</dbReference>
<dbReference type="OrthoDB" id="9807026at2"/>
<evidence type="ECO:0000256" key="6">
    <source>
        <dbReference type="ARBA" id="ARBA00022989"/>
    </source>
</evidence>
<evidence type="ECO:0000313" key="14">
    <source>
        <dbReference type="Proteomes" id="UP000005324"/>
    </source>
</evidence>
<evidence type="ECO:0000256" key="5">
    <source>
        <dbReference type="ARBA" id="ARBA00022692"/>
    </source>
</evidence>
<feature type="transmembrane region" description="Helical" evidence="10">
    <location>
        <begin position="436"/>
        <end position="456"/>
    </location>
</feature>
<evidence type="ECO:0000313" key="13">
    <source>
        <dbReference type="EMBL" id="EFH13738.1"/>
    </source>
</evidence>
<dbReference type="InterPro" id="IPR013556">
    <property type="entry name" value="Flag_M-ring_C"/>
</dbReference>
<keyword evidence="13" id="KW-0969">Cilium</keyword>
<dbReference type="PANTHER" id="PTHR30046:SF0">
    <property type="entry name" value="FLAGELLAR M-RING PROTEIN"/>
    <property type="match status" value="1"/>
</dbReference>
<dbReference type="GO" id="GO:0009431">
    <property type="term" value="C:bacterial-type flagellum basal body, MS ring"/>
    <property type="evidence" value="ECO:0007669"/>
    <property type="project" value="InterPro"/>
</dbReference>
<feature type="transmembrane region" description="Helical" evidence="10">
    <location>
        <begin position="28"/>
        <end position="46"/>
    </location>
</feature>
<evidence type="ECO:0000256" key="9">
    <source>
        <dbReference type="SAM" id="MobiDB-lite"/>
    </source>
</evidence>
<dbReference type="HOGENOM" id="CLU_028108_4_1_5"/>
<dbReference type="Pfam" id="PF08345">
    <property type="entry name" value="YscJ_FliF_C"/>
    <property type="match status" value="1"/>
</dbReference>
<dbReference type="Proteomes" id="UP000005324">
    <property type="component" value="Unassembled WGS sequence"/>
</dbReference>
<proteinExistence type="inferred from homology"/>
<dbReference type="InterPro" id="IPR000067">
    <property type="entry name" value="FlgMring_FliF"/>
</dbReference>
<dbReference type="GO" id="GO:0003774">
    <property type="term" value="F:cytoskeletal motor activity"/>
    <property type="evidence" value="ECO:0007669"/>
    <property type="project" value="InterPro"/>
</dbReference>
<evidence type="ECO:0000259" key="12">
    <source>
        <dbReference type="Pfam" id="PF08345"/>
    </source>
</evidence>
<dbReference type="NCBIfam" id="TIGR00206">
    <property type="entry name" value="fliF"/>
    <property type="match status" value="1"/>
</dbReference>
<comment type="similarity">
    <text evidence="3">Belongs to the FliF family.</text>
</comment>
<keyword evidence="4" id="KW-1003">Cell membrane</keyword>
<gene>
    <name evidence="13" type="primary">fliF</name>
    <name evidence="13" type="ORF">HMPREF0731_0044</name>
</gene>
<evidence type="ECO:0000256" key="4">
    <source>
        <dbReference type="ARBA" id="ARBA00022475"/>
    </source>
</evidence>
<dbReference type="RefSeq" id="WP_007005668.1">
    <property type="nucleotide sequence ID" value="NZ_GG770784.1"/>
</dbReference>
<keyword evidence="14" id="KW-1185">Reference proteome</keyword>
<evidence type="ECO:0000256" key="3">
    <source>
        <dbReference type="ARBA" id="ARBA00007971"/>
    </source>
</evidence>
<evidence type="ECO:0000259" key="11">
    <source>
        <dbReference type="Pfam" id="PF01514"/>
    </source>
</evidence>
<keyword evidence="13" id="KW-0966">Cell projection</keyword>
<evidence type="ECO:0000256" key="1">
    <source>
        <dbReference type="ARBA" id="ARBA00004117"/>
    </source>
</evidence>
<keyword evidence="8" id="KW-0975">Bacterial flagellum</keyword>
<dbReference type="PANTHER" id="PTHR30046">
    <property type="entry name" value="FLAGELLAR M-RING PROTEIN"/>
    <property type="match status" value="1"/>
</dbReference>
<comment type="caution">
    <text evidence="13">The sequence shown here is derived from an EMBL/GenBank/DDBJ whole genome shotgun (WGS) entry which is preliminary data.</text>
</comment>
<feature type="domain" description="Flagellar M-ring C-terminal" evidence="12">
    <location>
        <begin position="254"/>
        <end position="413"/>
    </location>
</feature>
<dbReference type="AlphaFoldDB" id="D5RG35"/>
<evidence type="ECO:0000256" key="8">
    <source>
        <dbReference type="ARBA" id="ARBA00023143"/>
    </source>
</evidence>
<dbReference type="InterPro" id="IPR006182">
    <property type="entry name" value="FliF_N_dom"/>
</dbReference>
<keyword evidence="5 10" id="KW-0812">Transmembrane</keyword>
<feature type="domain" description="Flagellar M-ring N-terminal" evidence="11">
    <location>
        <begin position="54"/>
        <end position="223"/>
    </location>
</feature>
<evidence type="ECO:0000256" key="10">
    <source>
        <dbReference type="SAM" id="Phobius"/>
    </source>
</evidence>
<protein>
    <submittedName>
        <fullName evidence="13">Flagellar M-ring protein FliF</fullName>
    </submittedName>
</protein>
<organism evidence="13 14">
    <name type="scientific">Pseudoroseomonas cervicalis ATCC 49957</name>
    <dbReference type="NCBI Taxonomy" id="525371"/>
    <lineage>
        <taxon>Bacteria</taxon>
        <taxon>Pseudomonadati</taxon>
        <taxon>Pseudomonadota</taxon>
        <taxon>Alphaproteobacteria</taxon>
        <taxon>Acetobacterales</taxon>
        <taxon>Roseomonadaceae</taxon>
        <taxon>Roseomonas</taxon>
    </lineage>
</organism>
<dbReference type="Pfam" id="PF01514">
    <property type="entry name" value="YscJ_FliF"/>
    <property type="match status" value="1"/>
</dbReference>
<feature type="non-terminal residue" evidence="13">
    <location>
        <position position="472"/>
    </location>
</feature>
<keyword evidence="6 10" id="KW-1133">Transmembrane helix</keyword>
<dbReference type="GO" id="GO:0005886">
    <property type="term" value="C:plasma membrane"/>
    <property type="evidence" value="ECO:0007669"/>
    <property type="project" value="UniProtKB-SubCell"/>
</dbReference>
<keyword evidence="7 10" id="KW-0472">Membrane</keyword>
<feature type="region of interest" description="Disordered" evidence="9">
    <location>
        <begin position="283"/>
        <end position="315"/>
    </location>
</feature>
<name>D5RG35_9PROT</name>
<comment type="subcellular location">
    <subcellularLocation>
        <location evidence="1">Bacterial flagellum basal body</location>
    </subcellularLocation>
    <subcellularLocation>
        <location evidence="2">Cell membrane</location>
        <topology evidence="2">Multi-pass membrane protein</topology>
    </subcellularLocation>
</comment>
<dbReference type="EMBL" id="ADVL01000014">
    <property type="protein sequence ID" value="EFH13738.1"/>
    <property type="molecule type" value="Genomic_DNA"/>
</dbReference>
<dbReference type="PIRSF" id="PIRSF004862">
    <property type="entry name" value="FliF"/>
    <property type="match status" value="1"/>
</dbReference>
<accession>D5RG35</accession>
<evidence type="ECO:0000256" key="2">
    <source>
        <dbReference type="ARBA" id="ARBA00004651"/>
    </source>
</evidence>
<dbReference type="InterPro" id="IPR043427">
    <property type="entry name" value="YscJ/FliF"/>
</dbReference>